<dbReference type="KEGG" id="bmei:Spa11_14970"/>
<dbReference type="RefSeq" id="WP_145110026.1">
    <property type="nucleotide sequence ID" value="NZ_CP036349.1"/>
</dbReference>
<keyword evidence="1" id="KW-1133">Transmembrane helix</keyword>
<feature type="transmembrane region" description="Helical" evidence="1">
    <location>
        <begin position="135"/>
        <end position="154"/>
    </location>
</feature>
<feature type="transmembrane region" description="Helical" evidence="1">
    <location>
        <begin position="101"/>
        <end position="123"/>
    </location>
</feature>
<evidence type="ECO:0000313" key="2">
    <source>
        <dbReference type="EMBL" id="QDV73301.1"/>
    </source>
</evidence>
<dbReference type="Proteomes" id="UP000316426">
    <property type="component" value="Chromosome"/>
</dbReference>
<dbReference type="EMBL" id="CP036349">
    <property type="protein sequence ID" value="QDV73301.1"/>
    <property type="molecule type" value="Genomic_DNA"/>
</dbReference>
<evidence type="ECO:0000313" key="3">
    <source>
        <dbReference type="Proteomes" id="UP000316426"/>
    </source>
</evidence>
<sequence length="234" mass="24930">MAINVTCPSCLKRFNVADEHAGKTGPCPACKKPITIPKLDEQVVIHAPKPEGPTDSKGRSVLKTVRRSDGAFDPLVATGVAGVALLSLLAAFLLQGDDNAIWWWAGMCVLLGPLVAWAGYGFLRDSEIEPYTGGMLWLRAAAAGAVFALSWYVYYHLAGVLGESDWLTTGLETWQMLVAGGIAVGIATFASFVALDLEPFMAFFHCSLYFVVTVLLRVVMALPVLPGLVTGDAG</sequence>
<keyword evidence="1" id="KW-0812">Transmembrane</keyword>
<gene>
    <name evidence="2" type="ORF">Spa11_14970</name>
</gene>
<name>A0A518K690_9BACT</name>
<protein>
    <submittedName>
        <fullName evidence="2">Uncharacterized protein</fullName>
    </submittedName>
</protein>
<organism evidence="2 3">
    <name type="scientific">Botrimarina mediterranea</name>
    <dbReference type="NCBI Taxonomy" id="2528022"/>
    <lineage>
        <taxon>Bacteria</taxon>
        <taxon>Pseudomonadati</taxon>
        <taxon>Planctomycetota</taxon>
        <taxon>Planctomycetia</taxon>
        <taxon>Pirellulales</taxon>
        <taxon>Lacipirellulaceae</taxon>
        <taxon>Botrimarina</taxon>
    </lineage>
</organism>
<feature type="transmembrane region" description="Helical" evidence="1">
    <location>
        <begin position="207"/>
        <end position="229"/>
    </location>
</feature>
<feature type="transmembrane region" description="Helical" evidence="1">
    <location>
        <begin position="75"/>
        <end position="95"/>
    </location>
</feature>
<keyword evidence="1" id="KW-0472">Membrane</keyword>
<reference evidence="2 3" key="1">
    <citation type="submission" date="2019-02" db="EMBL/GenBank/DDBJ databases">
        <title>Deep-cultivation of Planctomycetes and their phenomic and genomic characterization uncovers novel biology.</title>
        <authorList>
            <person name="Wiegand S."/>
            <person name="Jogler M."/>
            <person name="Boedeker C."/>
            <person name="Pinto D."/>
            <person name="Vollmers J."/>
            <person name="Rivas-Marin E."/>
            <person name="Kohn T."/>
            <person name="Peeters S.H."/>
            <person name="Heuer A."/>
            <person name="Rast P."/>
            <person name="Oberbeckmann S."/>
            <person name="Bunk B."/>
            <person name="Jeske O."/>
            <person name="Meyerdierks A."/>
            <person name="Storesund J.E."/>
            <person name="Kallscheuer N."/>
            <person name="Luecker S."/>
            <person name="Lage O.M."/>
            <person name="Pohl T."/>
            <person name="Merkel B.J."/>
            <person name="Hornburger P."/>
            <person name="Mueller R.-W."/>
            <person name="Bruemmer F."/>
            <person name="Labrenz M."/>
            <person name="Spormann A.M."/>
            <person name="Op den Camp H."/>
            <person name="Overmann J."/>
            <person name="Amann R."/>
            <person name="Jetten M.S.M."/>
            <person name="Mascher T."/>
            <person name="Medema M.H."/>
            <person name="Devos D.P."/>
            <person name="Kaster A.-K."/>
            <person name="Ovreas L."/>
            <person name="Rohde M."/>
            <person name="Galperin M.Y."/>
            <person name="Jogler C."/>
        </authorList>
    </citation>
    <scope>NUCLEOTIDE SEQUENCE [LARGE SCALE GENOMIC DNA]</scope>
    <source>
        <strain evidence="2 3">Spa11</strain>
    </source>
</reference>
<accession>A0A518K690</accession>
<proteinExistence type="predicted"/>
<feature type="transmembrane region" description="Helical" evidence="1">
    <location>
        <begin position="174"/>
        <end position="195"/>
    </location>
</feature>
<dbReference type="AlphaFoldDB" id="A0A518K690"/>
<keyword evidence="3" id="KW-1185">Reference proteome</keyword>
<evidence type="ECO:0000256" key="1">
    <source>
        <dbReference type="SAM" id="Phobius"/>
    </source>
</evidence>